<comment type="similarity">
    <text evidence="2">Belongs to the HPF/YfiA ribosome-associated protein family. Short HPF subfamily.</text>
</comment>
<evidence type="ECO:0000313" key="6">
    <source>
        <dbReference type="EMBL" id="MDI2593801.1"/>
    </source>
</evidence>
<comment type="caution">
    <text evidence="6">The sequence shown here is derived from an EMBL/GenBank/DDBJ whole genome shotgun (WGS) entry which is preliminary data.</text>
</comment>
<accession>A0ABT6QSC0</accession>
<dbReference type="Proteomes" id="UP001159100">
    <property type="component" value="Unassembled WGS sequence"/>
</dbReference>
<evidence type="ECO:0000256" key="4">
    <source>
        <dbReference type="ARBA" id="ARBA00041148"/>
    </source>
</evidence>
<evidence type="ECO:0000313" key="7">
    <source>
        <dbReference type="Proteomes" id="UP001159100"/>
    </source>
</evidence>
<dbReference type="Pfam" id="PF02482">
    <property type="entry name" value="Ribosomal_S30AE"/>
    <property type="match status" value="1"/>
</dbReference>
<keyword evidence="1" id="KW-0810">Translation regulation</keyword>
<evidence type="ECO:0000256" key="2">
    <source>
        <dbReference type="ARBA" id="ARBA00038434"/>
    </source>
</evidence>
<dbReference type="PANTHER" id="PTHR33231:SF1">
    <property type="entry name" value="30S RIBOSOMAL PROTEIN"/>
    <property type="match status" value="1"/>
</dbReference>
<dbReference type="RefSeq" id="WP_259499395.1">
    <property type="nucleotide sequence ID" value="NZ_JARBWL010000002.1"/>
</dbReference>
<dbReference type="NCBIfam" id="TIGR00741">
    <property type="entry name" value="yfiA"/>
    <property type="match status" value="1"/>
</dbReference>
<protein>
    <recommendedName>
        <fullName evidence="4">Ribosome hibernation promoting factor</fullName>
    </recommendedName>
    <alternativeName>
        <fullName evidence="5">Hibernation factor HPF</fullName>
    </alternativeName>
</protein>
<dbReference type="InterPro" id="IPR036567">
    <property type="entry name" value="RHF-like"/>
</dbReference>
<proteinExistence type="inferred from homology"/>
<name>A0ABT6QSC0_9PSED</name>
<dbReference type="InterPro" id="IPR050574">
    <property type="entry name" value="HPF/YfiA_ribosome-assoc"/>
</dbReference>
<dbReference type="PANTHER" id="PTHR33231">
    <property type="entry name" value="30S RIBOSOMAL PROTEIN"/>
    <property type="match status" value="1"/>
</dbReference>
<comment type="subunit">
    <text evidence="3">Associates exclusively with 100S ribosomes, which are dimers of 70S ribosomes.</text>
</comment>
<evidence type="ECO:0000256" key="5">
    <source>
        <dbReference type="ARBA" id="ARBA00041319"/>
    </source>
</evidence>
<evidence type="ECO:0000256" key="1">
    <source>
        <dbReference type="ARBA" id="ARBA00022845"/>
    </source>
</evidence>
<dbReference type="CDD" id="cd00552">
    <property type="entry name" value="RaiA"/>
    <property type="match status" value="1"/>
</dbReference>
<dbReference type="InterPro" id="IPR003489">
    <property type="entry name" value="RHF/RaiA"/>
</dbReference>
<dbReference type="EMBL" id="JARBWL010000002">
    <property type="protein sequence ID" value="MDI2593801.1"/>
    <property type="molecule type" value="Genomic_DNA"/>
</dbReference>
<dbReference type="Gene3D" id="3.30.160.100">
    <property type="entry name" value="Ribosome hibernation promotion factor-like"/>
    <property type="match status" value="1"/>
</dbReference>
<keyword evidence="7" id="KW-1185">Reference proteome</keyword>
<gene>
    <name evidence="6" type="primary">raiA</name>
    <name evidence="6" type="ORF">POF45_20590</name>
</gene>
<reference evidence="6 7" key="1">
    <citation type="submission" date="2023-02" db="EMBL/GenBank/DDBJ databases">
        <title>Pseudomonas chrutzelriedensis sp. nov., a potently antifungal strain isolated from moss.</title>
        <authorList>
            <person name="Schnyder A."/>
            <person name="Kalawong R."/>
            <person name="Eberl L."/>
            <person name="Agnoli K."/>
        </authorList>
    </citation>
    <scope>NUCLEOTIDE SEQUENCE [LARGE SCALE GENOMIC DNA]</scope>
    <source>
        <strain evidence="6 7">681</strain>
    </source>
</reference>
<sequence length="102" mass="11511">MQVNISGHQLEVTPPLREYVEAKLKKIAGHFDKITNVQVTMTVEKLKQKIEATLHIPGGEVVANAEHDDMYAAIDLLTDKLDRQLLKHKEKTQRQLQGATGR</sequence>
<organism evidence="6 7">
    <name type="scientific">Pseudomonas fungipugnans</name>
    <dbReference type="NCBI Taxonomy" id="3024217"/>
    <lineage>
        <taxon>Bacteria</taxon>
        <taxon>Pseudomonadati</taxon>
        <taxon>Pseudomonadota</taxon>
        <taxon>Gammaproteobacteria</taxon>
        <taxon>Pseudomonadales</taxon>
        <taxon>Pseudomonadaceae</taxon>
        <taxon>Pseudomonas</taxon>
    </lineage>
</organism>
<evidence type="ECO:0000256" key="3">
    <source>
        <dbReference type="ARBA" id="ARBA00038695"/>
    </source>
</evidence>
<dbReference type="SUPFAM" id="SSF69754">
    <property type="entry name" value="Ribosome binding protein Y (YfiA homologue)"/>
    <property type="match status" value="1"/>
</dbReference>